<dbReference type="PROSITE" id="PS50118">
    <property type="entry name" value="HMG_BOX_2"/>
    <property type="match status" value="1"/>
</dbReference>
<dbReference type="GO" id="GO:0005634">
    <property type="term" value="C:nucleus"/>
    <property type="evidence" value="ECO:0007669"/>
    <property type="project" value="UniProtKB-SubCell"/>
</dbReference>
<dbReference type="InterPro" id="IPR036910">
    <property type="entry name" value="HMG_box_dom_sf"/>
</dbReference>
<evidence type="ECO:0000313" key="7">
    <source>
        <dbReference type="Proteomes" id="UP000009022"/>
    </source>
</evidence>
<dbReference type="OMA" id="CRENRET"/>
<dbReference type="STRING" id="10228.B3SD22"/>
<evidence type="ECO:0000256" key="1">
    <source>
        <dbReference type="ARBA" id="ARBA00004123"/>
    </source>
</evidence>
<dbReference type="CTD" id="6759371"/>
<keyword evidence="7" id="KW-1185">Reference proteome</keyword>
<dbReference type="Gene3D" id="1.10.30.10">
    <property type="entry name" value="High mobility group box domain"/>
    <property type="match status" value="1"/>
</dbReference>
<dbReference type="FunFam" id="1.10.30.10:FF:000002">
    <property type="entry name" value="transcription factor Sox-2"/>
    <property type="match status" value="1"/>
</dbReference>
<accession>B3SD22</accession>
<dbReference type="PANTHER" id="PTHR10270:SF324">
    <property type="entry name" value="SOX DOMAIN-CONTAINING PROTEIN DICHAETE-RELATED"/>
    <property type="match status" value="1"/>
</dbReference>
<dbReference type="GO" id="GO:0003677">
    <property type="term" value="F:DNA binding"/>
    <property type="evidence" value="ECO:0007669"/>
    <property type="project" value="UniProtKB-UniRule"/>
</dbReference>
<feature type="domain" description="HMG box" evidence="5">
    <location>
        <begin position="8"/>
        <end position="76"/>
    </location>
</feature>
<evidence type="ECO:0000256" key="3">
    <source>
        <dbReference type="ARBA" id="ARBA00023242"/>
    </source>
</evidence>
<evidence type="ECO:0000256" key="4">
    <source>
        <dbReference type="PROSITE-ProRule" id="PRU00267"/>
    </source>
</evidence>
<dbReference type="InterPro" id="IPR050140">
    <property type="entry name" value="SRY-related_HMG-box_TF-like"/>
</dbReference>
<comment type="subcellular location">
    <subcellularLocation>
        <location evidence="1">Nucleus</location>
    </subcellularLocation>
</comment>
<dbReference type="Pfam" id="PF00505">
    <property type="entry name" value="HMG_box"/>
    <property type="match status" value="1"/>
</dbReference>
<evidence type="ECO:0000259" key="5">
    <source>
        <dbReference type="PROSITE" id="PS50118"/>
    </source>
</evidence>
<name>B3SD22_TRIAD</name>
<dbReference type="OrthoDB" id="6247875at2759"/>
<feature type="DNA-binding region" description="HMG box" evidence="4">
    <location>
        <begin position="8"/>
        <end position="76"/>
    </location>
</feature>
<dbReference type="Proteomes" id="UP000009022">
    <property type="component" value="Unassembled WGS sequence"/>
</dbReference>
<keyword evidence="3 4" id="KW-0539">Nucleus</keyword>
<feature type="non-terminal residue" evidence="6">
    <location>
        <position position="1"/>
    </location>
</feature>
<dbReference type="InParanoid" id="B3SD22"/>
<dbReference type="PANTHER" id="PTHR10270">
    <property type="entry name" value="SOX TRANSCRIPTION FACTOR"/>
    <property type="match status" value="1"/>
</dbReference>
<feature type="non-terminal residue" evidence="6">
    <location>
        <position position="93"/>
    </location>
</feature>
<dbReference type="GeneID" id="6759371"/>
<dbReference type="eggNOG" id="KOG0527">
    <property type="taxonomic scope" value="Eukaryota"/>
</dbReference>
<reference evidence="6 7" key="1">
    <citation type="journal article" date="2008" name="Nature">
        <title>The Trichoplax genome and the nature of placozoans.</title>
        <authorList>
            <person name="Srivastava M."/>
            <person name="Begovic E."/>
            <person name="Chapman J."/>
            <person name="Putnam N.H."/>
            <person name="Hellsten U."/>
            <person name="Kawashima T."/>
            <person name="Kuo A."/>
            <person name="Mitros T."/>
            <person name="Salamov A."/>
            <person name="Carpenter M.L."/>
            <person name="Signorovitch A.Y."/>
            <person name="Moreno M.A."/>
            <person name="Kamm K."/>
            <person name="Grimwood J."/>
            <person name="Schmutz J."/>
            <person name="Shapiro H."/>
            <person name="Grigoriev I.V."/>
            <person name="Buss L.W."/>
            <person name="Schierwater B."/>
            <person name="Dellaporta S.L."/>
            <person name="Rokhsar D.S."/>
        </authorList>
    </citation>
    <scope>NUCLEOTIDE SEQUENCE [LARGE SCALE GENOMIC DNA]</scope>
    <source>
        <strain evidence="6 7">Grell-BS-1999</strain>
    </source>
</reference>
<dbReference type="KEGG" id="tad:TRIADDRAFT_17959"/>
<dbReference type="AlphaFoldDB" id="B3SD22"/>
<dbReference type="SMART" id="SM00398">
    <property type="entry name" value="HMG"/>
    <property type="match status" value="1"/>
</dbReference>
<dbReference type="RefSeq" id="XP_002118138.1">
    <property type="nucleotide sequence ID" value="XM_002118102.1"/>
</dbReference>
<dbReference type="EMBL" id="DS985275">
    <property type="protein sequence ID" value="EDV19363.1"/>
    <property type="molecule type" value="Genomic_DNA"/>
</dbReference>
<dbReference type="HOGENOM" id="CLU_082854_5_1_1"/>
<evidence type="ECO:0000313" key="6">
    <source>
        <dbReference type="EMBL" id="EDV19363.1"/>
    </source>
</evidence>
<proteinExistence type="predicted"/>
<evidence type="ECO:0000256" key="2">
    <source>
        <dbReference type="ARBA" id="ARBA00023125"/>
    </source>
</evidence>
<dbReference type="CDD" id="cd22028">
    <property type="entry name" value="HMG-box_SoxA_SoxB_SoxG"/>
    <property type="match status" value="1"/>
</dbReference>
<sequence>TKQNCYHIKRPMNAFIVWSKEQRRKIAEENPKMHNAEISKILGAKWKMLSEGEKRPFINEAKRLHAVHMKIHPEYKYRPRRRKSKQLMKKDRY</sequence>
<keyword evidence="2 4" id="KW-0238">DNA-binding</keyword>
<gene>
    <name evidence="6" type="ORF">TRIADDRAFT_17959</name>
</gene>
<protein>
    <recommendedName>
        <fullName evidence="5">HMG box domain-containing protein</fullName>
    </recommendedName>
</protein>
<dbReference type="InterPro" id="IPR009071">
    <property type="entry name" value="HMG_box_dom"/>
</dbReference>
<dbReference type="PhylomeDB" id="B3SD22"/>
<dbReference type="SUPFAM" id="SSF47095">
    <property type="entry name" value="HMG-box"/>
    <property type="match status" value="1"/>
</dbReference>
<organism evidence="6 7">
    <name type="scientific">Trichoplax adhaerens</name>
    <name type="common">Trichoplax reptans</name>
    <dbReference type="NCBI Taxonomy" id="10228"/>
    <lineage>
        <taxon>Eukaryota</taxon>
        <taxon>Metazoa</taxon>
        <taxon>Placozoa</taxon>
        <taxon>Uniplacotomia</taxon>
        <taxon>Trichoplacea</taxon>
        <taxon>Trichoplacidae</taxon>
        <taxon>Trichoplax</taxon>
    </lineage>
</organism>